<dbReference type="InterPro" id="IPR015341">
    <property type="entry name" value="Glyco_hydro_38_cen"/>
</dbReference>
<dbReference type="InterPro" id="IPR050843">
    <property type="entry name" value="Glycosyl_Hydrlase_38"/>
</dbReference>
<dbReference type="AlphaFoldDB" id="A0A6J8B7W1"/>
<dbReference type="FunFam" id="3.20.110.10:FF:000011">
    <property type="entry name" value="Lysosomal alpha-mannosidase, putative"/>
    <property type="match status" value="1"/>
</dbReference>
<evidence type="ECO:0000256" key="3">
    <source>
        <dbReference type="ARBA" id="ARBA00022801"/>
    </source>
</evidence>
<dbReference type="InterPro" id="IPR011013">
    <property type="entry name" value="Gal_mutarotase_sf_dom"/>
</dbReference>
<evidence type="ECO:0000256" key="1">
    <source>
        <dbReference type="ARBA" id="ARBA00009792"/>
    </source>
</evidence>
<dbReference type="InterPro" id="IPR011682">
    <property type="entry name" value="Glyco_hydro_38_C"/>
</dbReference>
<evidence type="ECO:0000256" key="5">
    <source>
        <dbReference type="ARBA" id="ARBA00023157"/>
    </source>
</evidence>
<name>A0A6J8B7W1_MYTCO</name>
<comment type="cofactor">
    <cofactor evidence="7">
        <name>Zn(2+)</name>
        <dbReference type="ChEBI" id="CHEBI:29105"/>
    </cofactor>
    <text evidence="7">Binds 1 zinc ion per subunit.</text>
</comment>
<keyword evidence="2 7" id="KW-0479">Metal-binding</keyword>
<dbReference type="Gene3D" id="1.20.1270.50">
    <property type="entry name" value="Glycoside hydrolase family 38, central domain"/>
    <property type="match status" value="2"/>
</dbReference>
<sequence length="873" mass="99626">MWLYRKSVLSIYVKGPYIALHNQKGVLFWGGVLSMTQARPSKPECGYTSCNPIKEDMLNVHLVPHTHDDVGWLKTVDQYYYGDHNDIQNAGVQYIIDSVVQELLKDPSKRFIYVEIAFFARWWREQDEAMRDQVRMLVNQGRLEFILGGWCMNDEASTHYNAIIDQHTLGLRFLSENFGECGRPLTAWQVDPFGHSREQASLFAQLGYDSLFFGRLDYQDKNKRLNESNMEFVWKGSPNSLGEVANLFTGINYNLYQPPAGFSWEMGSRDDPIMVGETANLFTGVLFNGYGPPGGFNWNEGSGDDPMMDDKRLHDYNVEKRVDEFLKAVEDQAKHYRSRDIMMTMGSDFEYQNAHTWYKNLDKLIHYVNARQQNGSRVNLLYSTPSCYTFQQNHLNQIWNGKDDDFFPYASSAHTFWTGYFTSRPALKGYVHQSNNYLQVCKQLDTIGNFKSGWMTSDKVEVLKEAMGVAQHHDAVSGTEKQHVANDYAERLADGYKSCENVTNMALKRLLPRFQQEPPNLQFCTLTNISKCEITEKYDKVVLEVYNPLGVESDTWVRLPVNGTVFDVFSFTGDAIPYQVIPVTSETKKIPERKGTYAQNELIFQLTGISPLGLQTVWIQKGKGDNSSYTPFKAFPSADFTMQNKLVSITFDHITKQVKEMENLQISLKIPLNQRLMHYFGFSGNNSKDEFRASGAYCFRPNATKPKTMMVQSAYIVQVNSMLTVKVTNDKSGKEVISRYDTSLQTGGVFYTDANGREIQERKRNYRKTWNLNQTEPVAGNYYPVNSRIFIRDPASDAQFTDPASDAQFTVLTDRSQGGSSVNDGQVELMVHRRLLHDDSFGVGEPLNETGADGKGLVVRGNWSSLIVVYREI</sequence>
<evidence type="ECO:0000256" key="2">
    <source>
        <dbReference type="ARBA" id="ARBA00022723"/>
    </source>
</evidence>
<gene>
    <name evidence="9" type="ORF">MCOR_14847</name>
</gene>
<dbReference type="Pfam" id="PF07748">
    <property type="entry name" value="Glyco_hydro_38C"/>
    <property type="match status" value="1"/>
</dbReference>
<accession>A0A6J8B7W1</accession>
<dbReference type="InterPro" id="IPR037094">
    <property type="entry name" value="Glyco_hydro_38_cen_sf"/>
</dbReference>
<protein>
    <recommendedName>
        <fullName evidence="7">Alpha-mannosidase</fullName>
        <ecNumber evidence="7">3.2.1.-</ecNumber>
    </recommendedName>
</protein>
<dbReference type="Proteomes" id="UP000507470">
    <property type="component" value="Unassembled WGS sequence"/>
</dbReference>
<dbReference type="FunFam" id="1.20.1270.50:FF:000003">
    <property type="entry name" value="Alpha-mannosidase"/>
    <property type="match status" value="1"/>
</dbReference>
<keyword evidence="10" id="KW-1185">Reference proteome</keyword>
<dbReference type="GO" id="GO:0005764">
    <property type="term" value="C:lysosome"/>
    <property type="evidence" value="ECO:0007669"/>
    <property type="project" value="TreeGrafter"/>
</dbReference>
<dbReference type="Gene3D" id="2.70.98.30">
    <property type="entry name" value="Golgi alpha-mannosidase II, domain 4"/>
    <property type="match status" value="1"/>
</dbReference>
<dbReference type="InterPro" id="IPR013780">
    <property type="entry name" value="Glyco_hydro_b"/>
</dbReference>
<dbReference type="GO" id="GO:0046872">
    <property type="term" value="F:metal ion binding"/>
    <property type="evidence" value="ECO:0007669"/>
    <property type="project" value="UniProtKB-KW"/>
</dbReference>
<dbReference type="Gene3D" id="3.20.110.10">
    <property type="entry name" value="Glycoside hydrolase 38, N terminal domain"/>
    <property type="match status" value="2"/>
</dbReference>
<dbReference type="SUPFAM" id="SSF74650">
    <property type="entry name" value="Galactose mutarotase-like"/>
    <property type="match status" value="1"/>
</dbReference>
<dbReference type="InterPro" id="IPR000602">
    <property type="entry name" value="Glyco_hydro_38_N"/>
</dbReference>
<evidence type="ECO:0000256" key="6">
    <source>
        <dbReference type="ARBA" id="ARBA00023295"/>
    </source>
</evidence>
<keyword evidence="4 7" id="KW-0862">Zinc</keyword>
<dbReference type="Pfam" id="PF01074">
    <property type="entry name" value="Glyco_hydro_38N"/>
    <property type="match status" value="1"/>
</dbReference>
<dbReference type="SUPFAM" id="SSF88688">
    <property type="entry name" value="Families 57/38 glycoside transferase middle domain"/>
    <property type="match status" value="1"/>
</dbReference>
<dbReference type="CDD" id="cd10810">
    <property type="entry name" value="GH38N_AMII_LAM_like"/>
    <property type="match status" value="1"/>
</dbReference>
<dbReference type="OrthoDB" id="2016903at2759"/>
<dbReference type="GO" id="GO:0006013">
    <property type="term" value="P:mannose metabolic process"/>
    <property type="evidence" value="ECO:0007669"/>
    <property type="project" value="InterPro"/>
</dbReference>
<evidence type="ECO:0000256" key="7">
    <source>
        <dbReference type="RuleBase" id="RU361199"/>
    </source>
</evidence>
<dbReference type="InterPro" id="IPR028995">
    <property type="entry name" value="Glyco_hydro_57/38_cen_sf"/>
</dbReference>
<keyword evidence="3 7" id="KW-0378">Hydrolase</keyword>
<proteinExistence type="inferred from homology"/>
<reference evidence="9 10" key="1">
    <citation type="submission" date="2020-06" db="EMBL/GenBank/DDBJ databases">
        <authorList>
            <person name="Li R."/>
            <person name="Bekaert M."/>
        </authorList>
    </citation>
    <scope>NUCLEOTIDE SEQUENCE [LARGE SCALE GENOMIC DNA]</scope>
    <source>
        <strain evidence="10">wild</strain>
    </source>
</reference>
<comment type="similarity">
    <text evidence="1 7">Belongs to the glycosyl hydrolase 38 family.</text>
</comment>
<evidence type="ECO:0000256" key="4">
    <source>
        <dbReference type="ARBA" id="ARBA00022833"/>
    </source>
</evidence>
<keyword evidence="6 7" id="KW-0326">Glycosidase</keyword>
<dbReference type="InterPro" id="IPR011330">
    <property type="entry name" value="Glyco_hydro/deAcase_b/a-brl"/>
</dbReference>
<dbReference type="GO" id="GO:0004559">
    <property type="term" value="F:alpha-mannosidase activity"/>
    <property type="evidence" value="ECO:0007669"/>
    <property type="project" value="InterPro"/>
</dbReference>
<dbReference type="InterPro" id="IPR027291">
    <property type="entry name" value="Glyco_hydro_38_N_sf"/>
</dbReference>
<dbReference type="EC" id="3.2.1.-" evidence="7"/>
<dbReference type="SUPFAM" id="SSF88713">
    <property type="entry name" value="Glycoside hydrolase/deacetylase"/>
    <property type="match status" value="1"/>
</dbReference>
<evidence type="ECO:0000313" key="10">
    <source>
        <dbReference type="Proteomes" id="UP000507470"/>
    </source>
</evidence>
<dbReference type="SMART" id="SM00872">
    <property type="entry name" value="Alpha-mann_mid"/>
    <property type="match status" value="1"/>
</dbReference>
<evidence type="ECO:0000313" key="9">
    <source>
        <dbReference type="EMBL" id="CAC5378689.1"/>
    </source>
</evidence>
<dbReference type="GO" id="GO:0030246">
    <property type="term" value="F:carbohydrate binding"/>
    <property type="evidence" value="ECO:0007669"/>
    <property type="project" value="InterPro"/>
</dbReference>
<dbReference type="Pfam" id="PF09261">
    <property type="entry name" value="Alpha-mann_mid"/>
    <property type="match status" value="1"/>
</dbReference>
<dbReference type="PANTHER" id="PTHR11607">
    <property type="entry name" value="ALPHA-MANNOSIDASE"/>
    <property type="match status" value="1"/>
</dbReference>
<keyword evidence="5" id="KW-1015">Disulfide bond</keyword>
<evidence type="ECO:0000259" key="8">
    <source>
        <dbReference type="SMART" id="SM00872"/>
    </source>
</evidence>
<organism evidence="9 10">
    <name type="scientific">Mytilus coruscus</name>
    <name type="common">Sea mussel</name>
    <dbReference type="NCBI Taxonomy" id="42192"/>
    <lineage>
        <taxon>Eukaryota</taxon>
        <taxon>Metazoa</taxon>
        <taxon>Spiralia</taxon>
        <taxon>Lophotrochozoa</taxon>
        <taxon>Mollusca</taxon>
        <taxon>Bivalvia</taxon>
        <taxon>Autobranchia</taxon>
        <taxon>Pteriomorphia</taxon>
        <taxon>Mytilida</taxon>
        <taxon>Mytiloidea</taxon>
        <taxon>Mytilidae</taxon>
        <taxon>Mytilinae</taxon>
        <taxon>Mytilus</taxon>
    </lineage>
</organism>
<dbReference type="Gene3D" id="2.60.40.1180">
    <property type="entry name" value="Golgi alpha-mannosidase II"/>
    <property type="match status" value="1"/>
</dbReference>
<feature type="domain" description="Glycoside hydrolase family 38 central" evidence="8">
    <location>
        <begin position="415"/>
        <end position="492"/>
    </location>
</feature>
<dbReference type="EMBL" id="CACVKT020002586">
    <property type="protein sequence ID" value="CAC5378689.1"/>
    <property type="molecule type" value="Genomic_DNA"/>
</dbReference>
<dbReference type="PANTHER" id="PTHR11607:SF3">
    <property type="entry name" value="LYSOSOMAL ALPHA-MANNOSIDASE"/>
    <property type="match status" value="1"/>
</dbReference>
<dbReference type="FunFam" id="1.20.1270.50:FF:000002">
    <property type="entry name" value="Alpha-mannosidase"/>
    <property type="match status" value="1"/>
</dbReference>